<evidence type="ECO:0000256" key="1">
    <source>
        <dbReference type="ARBA" id="ARBA00023239"/>
    </source>
</evidence>
<sequence>MDFGIVDGHCHIFPPLAGASGFPDVATHRLHQQRAMHMHGNQPYRRLRDHALVTERMLWNPDDPSEAGRATDVTFSPDRHGRVGWEKDGERYYVQFLPPYMTDLSAPAETIVAQMDYAGIATSILQNDHIYGNLAEDFAAAGRAYPGRFIGLAQVEEAFAWRDDQIAALHRQVSQLGMAGLYFTTTGMFRSGFTPLHDDRAYDPFWREVEKLDLPVWWVQSARSPVGDYADEMRCMANISERFPGLRHVLVHGVPTSVFADEADRIALPDILTSLLKGGRVWSELLYPIAWGGRHEYPYPKARVHFRQLFDAFGPDRFVWGSDMPNVERYCTYRQSLTYAWNHFEFLDDAARRKIFRENALSLFHRPPILGA</sequence>
<name>A0ABT1LBE8_9HYPH</name>
<gene>
    <name evidence="3" type="ORF">NK718_03550</name>
</gene>
<dbReference type="RefSeq" id="WP_254738702.1">
    <property type="nucleotide sequence ID" value="NZ_JANCLU010000002.1"/>
</dbReference>
<evidence type="ECO:0000259" key="2">
    <source>
        <dbReference type="Pfam" id="PF04909"/>
    </source>
</evidence>
<accession>A0ABT1LBE8</accession>
<dbReference type="EMBL" id="JANCLU010000002">
    <property type="protein sequence ID" value="MCP8937578.1"/>
    <property type="molecule type" value="Genomic_DNA"/>
</dbReference>
<dbReference type="SUPFAM" id="SSF51556">
    <property type="entry name" value="Metallo-dependent hydrolases"/>
    <property type="match status" value="1"/>
</dbReference>
<protein>
    <submittedName>
        <fullName evidence="3">Amidohydrolase</fullName>
    </submittedName>
</protein>
<dbReference type="Pfam" id="PF04909">
    <property type="entry name" value="Amidohydro_2"/>
    <property type="match status" value="1"/>
</dbReference>
<comment type="caution">
    <text evidence="3">The sequence shown here is derived from an EMBL/GenBank/DDBJ whole genome shotgun (WGS) entry which is preliminary data.</text>
</comment>
<feature type="domain" description="Amidohydrolase-related" evidence="2">
    <location>
        <begin position="6"/>
        <end position="365"/>
    </location>
</feature>
<dbReference type="PANTHER" id="PTHR21240:SF28">
    <property type="entry name" value="ISO-OROTATE DECARBOXYLASE (EUROFUNG)"/>
    <property type="match status" value="1"/>
</dbReference>
<dbReference type="InterPro" id="IPR032465">
    <property type="entry name" value="ACMSD"/>
</dbReference>
<evidence type="ECO:0000313" key="4">
    <source>
        <dbReference type="Proteomes" id="UP001205890"/>
    </source>
</evidence>
<dbReference type="InterPro" id="IPR006680">
    <property type="entry name" value="Amidohydro-rel"/>
</dbReference>
<dbReference type="PANTHER" id="PTHR21240">
    <property type="entry name" value="2-AMINO-3-CARBOXYLMUCONATE-6-SEMIALDEHYDE DECARBOXYLASE"/>
    <property type="match status" value="1"/>
</dbReference>
<dbReference type="Gene3D" id="3.20.20.140">
    <property type="entry name" value="Metal-dependent hydrolases"/>
    <property type="match status" value="1"/>
</dbReference>
<keyword evidence="4" id="KW-1185">Reference proteome</keyword>
<dbReference type="Proteomes" id="UP001205890">
    <property type="component" value="Unassembled WGS sequence"/>
</dbReference>
<dbReference type="InterPro" id="IPR032466">
    <property type="entry name" value="Metal_Hydrolase"/>
</dbReference>
<keyword evidence="1" id="KW-0456">Lyase</keyword>
<organism evidence="3 4">
    <name type="scientific">Alsobacter ponti</name>
    <dbReference type="NCBI Taxonomy" id="2962936"/>
    <lineage>
        <taxon>Bacteria</taxon>
        <taxon>Pseudomonadati</taxon>
        <taxon>Pseudomonadota</taxon>
        <taxon>Alphaproteobacteria</taxon>
        <taxon>Hyphomicrobiales</taxon>
        <taxon>Alsobacteraceae</taxon>
        <taxon>Alsobacter</taxon>
    </lineage>
</organism>
<proteinExistence type="predicted"/>
<reference evidence="3 4" key="1">
    <citation type="submission" date="2022-07" db="EMBL/GenBank/DDBJ databases">
        <authorList>
            <person name="Li W.-J."/>
            <person name="Deng Q.-Q."/>
        </authorList>
    </citation>
    <scope>NUCLEOTIDE SEQUENCE [LARGE SCALE GENOMIC DNA]</scope>
    <source>
        <strain evidence="3 4">SYSU M60028</strain>
    </source>
</reference>
<evidence type="ECO:0000313" key="3">
    <source>
        <dbReference type="EMBL" id="MCP8937578.1"/>
    </source>
</evidence>